<comment type="catalytic activity">
    <reaction evidence="7">
        <text>a medium-chain fatty acyl-CoA + H2O = a medium-chain fatty acid + CoA + H(+)</text>
        <dbReference type="Rhea" id="RHEA:68184"/>
        <dbReference type="ChEBI" id="CHEBI:15377"/>
        <dbReference type="ChEBI" id="CHEBI:15378"/>
        <dbReference type="ChEBI" id="CHEBI:57287"/>
        <dbReference type="ChEBI" id="CHEBI:59558"/>
        <dbReference type="ChEBI" id="CHEBI:90546"/>
    </reaction>
</comment>
<evidence type="ECO:0000313" key="9">
    <source>
        <dbReference type="EMBL" id="MBP2371846.1"/>
    </source>
</evidence>
<dbReference type="InterPro" id="IPR003736">
    <property type="entry name" value="PAAI_dom"/>
</dbReference>
<organism evidence="9 10">
    <name type="scientific">Pseudonocardia parietis</name>
    <dbReference type="NCBI Taxonomy" id="570936"/>
    <lineage>
        <taxon>Bacteria</taxon>
        <taxon>Bacillati</taxon>
        <taxon>Actinomycetota</taxon>
        <taxon>Actinomycetes</taxon>
        <taxon>Pseudonocardiales</taxon>
        <taxon>Pseudonocardiaceae</taxon>
        <taxon>Pseudonocardia</taxon>
    </lineage>
</organism>
<dbReference type="NCBIfam" id="TIGR00369">
    <property type="entry name" value="unchar_dom_1"/>
    <property type="match status" value="1"/>
</dbReference>
<dbReference type="Pfam" id="PF03061">
    <property type="entry name" value="4HBT"/>
    <property type="match status" value="1"/>
</dbReference>
<dbReference type="PANTHER" id="PTHR43240:SF20">
    <property type="entry name" value="MEDIUM_LONG-CHAIN ACYL-COA THIOESTERASE YIGI"/>
    <property type="match status" value="1"/>
</dbReference>
<evidence type="ECO:0000313" key="10">
    <source>
        <dbReference type="Proteomes" id="UP001519295"/>
    </source>
</evidence>
<dbReference type="InterPro" id="IPR029069">
    <property type="entry name" value="HotDog_dom_sf"/>
</dbReference>
<evidence type="ECO:0000256" key="3">
    <source>
        <dbReference type="ARBA" id="ARBA00036002"/>
    </source>
</evidence>
<dbReference type="CDD" id="cd03443">
    <property type="entry name" value="PaaI_thioesterase"/>
    <property type="match status" value="1"/>
</dbReference>
<evidence type="ECO:0000259" key="8">
    <source>
        <dbReference type="Pfam" id="PF03061"/>
    </source>
</evidence>
<keyword evidence="1" id="KW-0378">Hydrolase</keyword>
<evidence type="ECO:0000256" key="2">
    <source>
        <dbReference type="ARBA" id="ARBA00035880"/>
    </source>
</evidence>
<evidence type="ECO:0000256" key="7">
    <source>
        <dbReference type="ARBA" id="ARBA00048062"/>
    </source>
</evidence>
<reference evidence="9 10" key="1">
    <citation type="submission" date="2021-03" db="EMBL/GenBank/DDBJ databases">
        <title>Sequencing the genomes of 1000 actinobacteria strains.</title>
        <authorList>
            <person name="Klenk H.-P."/>
        </authorList>
    </citation>
    <scope>NUCLEOTIDE SEQUENCE [LARGE SCALE GENOMIC DNA]</scope>
    <source>
        <strain evidence="9 10">DSM 45256</strain>
    </source>
</reference>
<feature type="domain" description="Thioesterase" evidence="8">
    <location>
        <begin position="51"/>
        <end position="125"/>
    </location>
</feature>
<name>A0ABS4W777_9PSEU</name>
<dbReference type="RefSeq" id="WP_210036927.1">
    <property type="nucleotide sequence ID" value="NZ_JAGINU010000004.1"/>
</dbReference>
<dbReference type="PANTHER" id="PTHR43240">
    <property type="entry name" value="1,4-DIHYDROXY-2-NAPHTHOYL-COA THIOESTERASE 1"/>
    <property type="match status" value="1"/>
</dbReference>
<dbReference type="SUPFAM" id="SSF54637">
    <property type="entry name" value="Thioesterase/thiol ester dehydrase-isomerase"/>
    <property type="match status" value="1"/>
</dbReference>
<comment type="catalytic activity">
    <reaction evidence="3">
        <text>a long-chain fatty acyl-CoA + H2O = a long-chain fatty acid + CoA + H(+)</text>
        <dbReference type="Rhea" id="RHEA:67680"/>
        <dbReference type="ChEBI" id="CHEBI:15377"/>
        <dbReference type="ChEBI" id="CHEBI:15378"/>
        <dbReference type="ChEBI" id="CHEBI:57287"/>
        <dbReference type="ChEBI" id="CHEBI:57560"/>
        <dbReference type="ChEBI" id="CHEBI:83139"/>
    </reaction>
</comment>
<comment type="catalytic activity">
    <reaction evidence="2">
        <text>a fatty acyl-CoA + H2O = a fatty acid + CoA + H(+)</text>
        <dbReference type="Rhea" id="RHEA:16781"/>
        <dbReference type="ChEBI" id="CHEBI:15377"/>
        <dbReference type="ChEBI" id="CHEBI:15378"/>
        <dbReference type="ChEBI" id="CHEBI:28868"/>
        <dbReference type="ChEBI" id="CHEBI:57287"/>
        <dbReference type="ChEBI" id="CHEBI:77636"/>
        <dbReference type="EC" id="3.1.2.20"/>
    </reaction>
</comment>
<protein>
    <recommendedName>
        <fullName evidence="6">Medium/long-chain acyl-CoA thioesterase YigI</fullName>
        <ecNumber evidence="5">3.1.2.20</ecNumber>
    </recommendedName>
</protein>
<dbReference type="Proteomes" id="UP001519295">
    <property type="component" value="Unassembled WGS sequence"/>
</dbReference>
<evidence type="ECO:0000256" key="5">
    <source>
        <dbReference type="ARBA" id="ARBA00038894"/>
    </source>
</evidence>
<evidence type="ECO:0000256" key="1">
    <source>
        <dbReference type="ARBA" id="ARBA00022801"/>
    </source>
</evidence>
<dbReference type="InterPro" id="IPR006683">
    <property type="entry name" value="Thioestr_dom"/>
</dbReference>
<proteinExistence type="inferred from homology"/>
<keyword evidence="10" id="KW-1185">Reference proteome</keyword>
<sequence>MNSPNPDFAEAVRTAIVTMPAAAHLGFTFGALAPGAAELVLSVRPEHTQHNGYVAGSVIGALADFAGGSAAGTLLPVGWVSMTSDYTVKFLAPATGDTVFARGRVLKVGRAISVAAADVVTLDGGSETLCATALVTLRNLEVN</sequence>
<dbReference type="Gene3D" id="3.10.129.10">
    <property type="entry name" value="Hotdog Thioesterase"/>
    <property type="match status" value="1"/>
</dbReference>
<evidence type="ECO:0000256" key="4">
    <source>
        <dbReference type="ARBA" id="ARBA00038381"/>
    </source>
</evidence>
<gene>
    <name evidence="9" type="ORF">JOF36_007619</name>
</gene>
<dbReference type="EC" id="3.1.2.20" evidence="5"/>
<accession>A0ABS4W777</accession>
<dbReference type="EMBL" id="JAGINU010000004">
    <property type="protein sequence ID" value="MBP2371846.1"/>
    <property type="molecule type" value="Genomic_DNA"/>
</dbReference>
<evidence type="ECO:0000256" key="6">
    <source>
        <dbReference type="ARBA" id="ARBA00040062"/>
    </source>
</evidence>
<comment type="similarity">
    <text evidence="4">Belongs to the YigI thioesterase family.</text>
</comment>
<comment type="caution">
    <text evidence="9">The sequence shown here is derived from an EMBL/GenBank/DDBJ whole genome shotgun (WGS) entry which is preliminary data.</text>
</comment>